<name>A0ABW4G4B5_9ACTN</name>
<evidence type="ECO:0000313" key="2">
    <source>
        <dbReference type="EMBL" id="MFD1537573.1"/>
    </source>
</evidence>
<feature type="compositionally biased region" description="Low complexity" evidence="1">
    <location>
        <begin position="46"/>
        <end position="55"/>
    </location>
</feature>
<proteinExistence type="predicted"/>
<feature type="region of interest" description="Disordered" evidence="1">
    <location>
        <begin position="35"/>
        <end position="62"/>
    </location>
</feature>
<accession>A0ABW4G4B5</accession>
<dbReference type="Proteomes" id="UP001597097">
    <property type="component" value="Unassembled WGS sequence"/>
</dbReference>
<gene>
    <name evidence="2" type="ORF">ACFSJ0_11045</name>
</gene>
<evidence type="ECO:0000256" key="1">
    <source>
        <dbReference type="SAM" id="MobiDB-lite"/>
    </source>
</evidence>
<dbReference type="RefSeq" id="WP_219531965.1">
    <property type="nucleotide sequence ID" value="NZ_JAHKRM010000012.1"/>
</dbReference>
<protein>
    <recommendedName>
        <fullName evidence="4">Transposase</fullName>
    </recommendedName>
</protein>
<comment type="caution">
    <text evidence="2">The sequence shown here is derived from an EMBL/GenBank/DDBJ whole genome shotgun (WGS) entry which is preliminary data.</text>
</comment>
<sequence>MVFDLREETGGKAGTIARVADRLGVHREVPHSWVRQTEIDEEKRSGATSSTRSGSPNWSGSP</sequence>
<organism evidence="2 3">
    <name type="scientific">Nonomuraea guangzhouensis</name>
    <dbReference type="NCBI Taxonomy" id="1291555"/>
    <lineage>
        <taxon>Bacteria</taxon>
        <taxon>Bacillati</taxon>
        <taxon>Actinomycetota</taxon>
        <taxon>Actinomycetes</taxon>
        <taxon>Streptosporangiales</taxon>
        <taxon>Streptosporangiaceae</taxon>
        <taxon>Nonomuraea</taxon>
    </lineage>
</organism>
<keyword evidence="3" id="KW-1185">Reference proteome</keyword>
<dbReference type="EMBL" id="JBHUCM010000011">
    <property type="protein sequence ID" value="MFD1537573.1"/>
    <property type="molecule type" value="Genomic_DNA"/>
</dbReference>
<evidence type="ECO:0008006" key="4">
    <source>
        <dbReference type="Google" id="ProtNLM"/>
    </source>
</evidence>
<evidence type="ECO:0000313" key="3">
    <source>
        <dbReference type="Proteomes" id="UP001597097"/>
    </source>
</evidence>
<reference evidence="3" key="1">
    <citation type="journal article" date="2019" name="Int. J. Syst. Evol. Microbiol.">
        <title>The Global Catalogue of Microorganisms (GCM) 10K type strain sequencing project: providing services to taxonomists for standard genome sequencing and annotation.</title>
        <authorList>
            <consortium name="The Broad Institute Genomics Platform"/>
            <consortium name="The Broad Institute Genome Sequencing Center for Infectious Disease"/>
            <person name="Wu L."/>
            <person name="Ma J."/>
        </authorList>
    </citation>
    <scope>NUCLEOTIDE SEQUENCE [LARGE SCALE GENOMIC DNA]</scope>
    <source>
        <strain evidence="3">CGMCC 1.15399</strain>
    </source>
</reference>